<keyword evidence="5" id="KW-1185">Reference proteome</keyword>
<dbReference type="SUPFAM" id="SSF56925">
    <property type="entry name" value="OMPA-like"/>
    <property type="match status" value="1"/>
</dbReference>
<dbReference type="Gene3D" id="2.40.160.20">
    <property type="match status" value="1"/>
</dbReference>
<dbReference type="InterPro" id="IPR011250">
    <property type="entry name" value="OMP/PagP_B-barrel"/>
</dbReference>
<evidence type="ECO:0000313" key="4">
    <source>
        <dbReference type="EMBL" id="QYX73702.1"/>
    </source>
</evidence>
<dbReference type="EMBL" id="CP080635">
    <property type="protein sequence ID" value="QYX73702.1"/>
    <property type="molecule type" value="Genomic_DNA"/>
</dbReference>
<feature type="chain" id="PRO_5045816549" evidence="2">
    <location>
        <begin position="23"/>
        <end position="212"/>
    </location>
</feature>
<evidence type="ECO:0000256" key="1">
    <source>
        <dbReference type="ARBA" id="ARBA00022729"/>
    </source>
</evidence>
<evidence type="ECO:0000259" key="3">
    <source>
        <dbReference type="Pfam" id="PF13505"/>
    </source>
</evidence>
<dbReference type="RefSeq" id="WP_011790436.1">
    <property type="nucleotide sequence ID" value="NZ_BMPK01000004.1"/>
</dbReference>
<organism evidence="4 5">
    <name type="scientific">Shewanella putrefaciens</name>
    <name type="common">Pseudomonas putrefaciens</name>
    <dbReference type="NCBI Taxonomy" id="24"/>
    <lineage>
        <taxon>Bacteria</taxon>
        <taxon>Pseudomonadati</taxon>
        <taxon>Pseudomonadota</taxon>
        <taxon>Gammaproteobacteria</taxon>
        <taxon>Alteromonadales</taxon>
        <taxon>Shewanellaceae</taxon>
        <taxon>Shewanella</taxon>
    </lineage>
</organism>
<proteinExistence type="predicted"/>
<protein>
    <submittedName>
        <fullName evidence="4">Porin family protein</fullName>
    </submittedName>
</protein>
<dbReference type="GeneID" id="67442506"/>
<sequence>MINTRSVLLLASLLPMALSAKADTDMFVAPYGGYSLGGGQFDVNQIDVNKDQTGDKRSVRIEESSHYGLMLGIGTNDPGNIYLLYSRQASELKSGGLFSPDYLTSLDLDYIHLGGTLYFPRGDVQPYITASAGITRMMPDGWSTETRFSMGIGGGVEYKVTSHLGLFADVRGYATFIDSDSSLFCNEDECLWHITSDVMWQVQANLGIKVSF</sequence>
<feature type="signal peptide" evidence="2">
    <location>
        <begin position="1"/>
        <end position="22"/>
    </location>
</feature>
<dbReference type="Proteomes" id="UP000827084">
    <property type="component" value="Chromosome"/>
</dbReference>
<evidence type="ECO:0000256" key="2">
    <source>
        <dbReference type="SAM" id="SignalP"/>
    </source>
</evidence>
<keyword evidence="1 2" id="KW-0732">Signal</keyword>
<dbReference type="InterPro" id="IPR027385">
    <property type="entry name" value="Beta-barrel_OMP"/>
</dbReference>
<dbReference type="Pfam" id="PF13505">
    <property type="entry name" value="OMP_b-brl"/>
    <property type="match status" value="1"/>
</dbReference>
<evidence type="ECO:0000313" key="5">
    <source>
        <dbReference type="Proteomes" id="UP000827084"/>
    </source>
</evidence>
<name>A0ABX8XEX2_SHEPU</name>
<accession>A0ABX8XEX2</accession>
<feature type="domain" description="Outer membrane protein beta-barrel" evidence="3">
    <location>
        <begin position="9"/>
        <end position="186"/>
    </location>
</feature>
<reference evidence="4 5" key="1">
    <citation type="submission" date="2021-08" db="EMBL/GenBank/DDBJ databases">
        <title>Shewanella putrefaciens YZ-J, complete genome.</title>
        <authorList>
            <person name="Yi Z."/>
        </authorList>
    </citation>
    <scope>NUCLEOTIDE SEQUENCE [LARGE SCALE GENOMIC DNA]</scope>
    <source>
        <strain evidence="4 5">YZ-J</strain>
    </source>
</reference>
<gene>
    <name evidence="4" type="ORF">K3G22_04560</name>
</gene>